<dbReference type="GeneID" id="112683342"/>
<evidence type="ECO:0000313" key="1">
    <source>
        <dbReference type="Proteomes" id="UP000694846"/>
    </source>
</evidence>
<dbReference type="PANTHER" id="PTHR47027">
    <property type="entry name" value="REVERSE TRANSCRIPTASE DOMAIN-CONTAINING PROTEIN"/>
    <property type="match status" value="1"/>
</dbReference>
<sequence>MVKDIFKFHSTFDPAIVTCILFYNPNKTKYDLDILGESLTDVANATKILSSEAKKIGLHISEDKTKIMELLESDEDPRVTEDLMYEKVENFKYLGATLSTKNYWSKCLSRKTKIRLYTAIIRPTLTYGCKAWTSTKQTEKS</sequence>
<reference evidence="2" key="1">
    <citation type="submission" date="2025-08" db="UniProtKB">
        <authorList>
            <consortium name="RefSeq"/>
        </authorList>
    </citation>
    <scope>IDENTIFICATION</scope>
    <source>
        <tissue evidence="2">Whole body</tissue>
    </source>
</reference>
<keyword evidence="1" id="KW-1185">Reference proteome</keyword>
<dbReference type="Proteomes" id="UP000694846">
    <property type="component" value="Unplaced"/>
</dbReference>
<gene>
    <name evidence="2" type="primary">LOC112683342</name>
</gene>
<proteinExistence type="predicted"/>
<evidence type="ECO:0000313" key="2">
    <source>
        <dbReference type="RefSeq" id="XP_025410133.1"/>
    </source>
</evidence>
<dbReference type="PANTHER" id="PTHR47027:SF20">
    <property type="entry name" value="REVERSE TRANSCRIPTASE-LIKE PROTEIN WITH RNA-DIRECTED DNA POLYMERASE DOMAIN"/>
    <property type="match status" value="1"/>
</dbReference>
<name>A0A8B8FHC8_9HEMI</name>
<organism evidence="1 2">
    <name type="scientific">Sipha flava</name>
    <name type="common">yellow sugarcane aphid</name>
    <dbReference type="NCBI Taxonomy" id="143950"/>
    <lineage>
        <taxon>Eukaryota</taxon>
        <taxon>Metazoa</taxon>
        <taxon>Ecdysozoa</taxon>
        <taxon>Arthropoda</taxon>
        <taxon>Hexapoda</taxon>
        <taxon>Insecta</taxon>
        <taxon>Pterygota</taxon>
        <taxon>Neoptera</taxon>
        <taxon>Paraneoptera</taxon>
        <taxon>Hemiptera</taxon>
        <taxon>Sternorrhyncha</taxon>
        <taxon>Aphidomorpha</taxon>
        <taxon>Aphidoidea</taxon>
        <taxon>Aphididae</taxon>
        <taxon>Sipha</taxon>
    </lineage>
</organism>
<dbReference type="RefSeq" id="XP_025410133.1">
    <property type="nucleotide sequence ID" value="XM_025554348.1"/>
</dbReference>
<dbReference type="AlphaFoldDB" id="A0A8B8FHC8"/>
<protein>
    <submittedName>
        <fullName evidence="2">Uncharacterized protein LOC112683342</fullName>
    </submittedName>
</protein>
<dbReference type="OrthoDB" id="6597260at2759"/>
<accession>A0A8B8FHC8</accession>